<dbReference type="PANTHER" id="PTHR21649">
    <property type="entry name" value="CHLOROPHYLL A/B BINDING PROTEIN"/>
    <property type="match status" value="1"/>
</dbReference>
<dbReference type="SUPFAM" id="SSF103511">
    <property type="entry name" value="Chlorophyll a-b binding protein"/>
    <property type="match status" value="1"/>
</dbReference>
<comment type="subcellular location">
    <subcellularLocation>
        <location evidence="2">Plastid</location>
        <location evidence="2">Chloroplast</location>
    </subcellularLocation>
</comment>
<evidence type="ECO:0000256" key="7">
    <source>
        <dbReference type="ARBA" id="ARBA00023243"/>
    </source>
</evidence>
<dbReference type="GO" id="GO:0016168">
    <property type="term" value="F:chlorophyll binding"/>
    <property type="evidence" value="ECO:0007669"/>
    <property type="project" value="UniProtKB-KW"/>
</dbReference>
<keyword evidence="6" id="KW-0934">Plastid</keyword>
<evidence type="ECO:0000256" key="3">
    <source>
        <dbReference type="ARBA" id="ARBA00005933"/>
    </source>
</evidence>
<dbReference type="GO" id="GO:0030076">
    <property type="term" value="C:light-harvesting complex"/>
    <property type="evidence" value="ECO:0007669"/>
    <property type="project" value="UniProtKB-KW"/>
</dbReference>
<dbReference type="InterPro" id="IPR022796">
    <property type="entry name" value="Chloroa_b-bind"/>
</dbReference>
<feature type="binding site" description="axial binding residue" evidence="8">
    <location>
        <position position="137"/>
    </location>
    <ligand>
        <name>chlorophyll b</name>
        <dbReference type="ChEBI" id="CHEBI:61721"/>
        <label>1</label>
    </ligand>
    <ligandPart>
        <name>Mg</name>
        <dbReference type="ChEBI" id="CHEBI:25107"/>
    </ligandPart>
</feature>
<keyword evidence="8" id="KW-0157">Chromophore</keyword>
<dbReference type="GO" id="GO:0009765">
    <property type="term" value="P:photosynthesis, light harvesting"/>
    <property type="evidence" value="ECO:0007669"/>
    <property type="project" value="InterPro"/>
</dbReference>
<feature type="chain" id="PRO_5031514393" description="Plastid light harvesting protein" evidence="9">
    <location>
        <begin position="17"/>
        <end position="208"/>
    </location>
</feature>
<evidence type="ECO:0008006" key="11">
    <source>
        <dbReference type="Google" id="ProtNLM"/>
    </source>
</evidence>
<dbReference type="InterPro" id="IPR001344">
    <property type="entry name" value="Chloro_AB-bd_pln"/>
</dbReference>
<feature type="binding site" description="axial binding residue" evidence="8">
    <location>
        <position position="176"/>
    </location>
    <ligand>
        <name>chlorophyll b</name>
        <dbReference type="ChEBI" id="CHEBI:61721"/>
        <label>3</label>
    </ligand>
    <ligandPart>
        <name>Mg</name>
        <dbReference type="ChEBI" id="CHEBI:25107"/>
    </ligandPart>
</feature>
<sequence>MKSIVATLALAASASAFAPASTVGREASVVLSATPVEKEIGVLPPVGFFDPLGLLDSGPYGDRLANFKHYRAVEVKHGRIAMAATLGMIVQENSRFEGFISPSEGLKFSDVPNGLAALDVVPLAGFVQMALLIGAHEILVKEVEGVDKAPGNFGTGYLGFKLDDQSSVQLRGLNVEVQNGRLAMLGILGMFASETIHKTTFWEFSAFK</sequence>
<keyword evidence="9" id="KW-0732">Signal</keyword>
<dbReference type="EMBL" id="HBGY01013153">
    <property type="protein sequence ID" value="CAD9574257.1"/>
    <property type="molecule type" value="Transcribed_RNA"/>
</dbReference>
<proteinExistence type="inferred from homology"/>
<feature type="binding site" evidence="8">
    <location>
        <position position="179"/>
    </location>
    <ligand>
        <name>chlorophyll a</name>
        <dbReference type="ChEBI" id="CHEBI:58416"/>
        <label>1</label>
    </ligand>
</feature>
<protein>
    <recommendedName>
        <fullName evidence="11">Plastid light harvesting protein</fullName>
    </recommendedName>
</protein>
<dbReference type="AlphaFoldDB" id="A0A7S2P3R6"/>
<keyword evidence="7" id="KW-0437">Light-harvesting polypeptide</keyword>
<dbReference type="GO" id="GO:0009507">
    <property type="term" value="C:chloroplast"/>
    <property type="evidence" value="ECO:0007669"/>
    <property type="project" value="UniProtKB-SubCell"/>
</dbReference>
<evidence type="ECO:0000256" key="5">
    <source>
        <dbReference type="ARBA" id="ARBA00022531"/>
    </source>
</evidence>
<keyword evidence="4" id="KW-0150">Chloroplast</keyword>
<reference evidence="10" key="1">
    <citation type="submission" date="2021-01" db="EMBL/GenBank/DDBJ databases">
        <authorList>
            <person name="Corre E."/>
            <person name="Pelletier E."/>
            <person name="Niang G."/>
            <person name="Scheremetjew M."/>
            <person name="Finn R."/>
            <person name="Kale V."/>
            <person name="Holt S."/>
            <person name="Cochrane G."/>
            <person name="Meng A."/>
            <person name="Brown T."/>
            <person name="Cohen L."/>
        </authorList>
    </citation>
    <scope>NUCLEOTIDE SEQUENCE</scope>
    <source>
        <strain evidence="10">B650</strain>
    </source>
</reference>
<feature type="binding site" evidence="8">
    <location>
        <position position="181"/>
    </location>
    <ligand>
        <name>chlorophyll a</name>
        <dbReference type="ChEBI" id="CHEBI:58416"/>
        <label>1</label>
    </ligand>
</feature>
<feature type="binding site" evidence="8">
    <location>
        <position position="77"/>
    </location>
    <ligand>
        <name>chlorophyll a</name>
        <dbReference type="ChEBI" id="CHEBI:58416"/>
        <label>1</label>
    </ligand>
</feature>
<dbReference type="Gene3D" id="1.10.3460.10">
    <property type="entry name" value="Chlorophyll a/b binding protein domain"/>
    <property type="match status" value="1"/>
</dbReference>
<keyword evidence="5" id="KW-0602">Photosynthesis</keyword>
<evidence type="ECO:0000256" key="9">
    <source>
        <dbReference type="SAM" id="SignalP"/>
    </source>
</evidence>
<dbReference type="Pfam" id="PF00504">
    <property type="entry name" value="Chloroa_b-bind"/>
    <property type="match status" value="1"/>
</dbReference>
<comment type="similarity">
    <text evidence="3">Belongs to the fucoxanthin chlorophyll protein family.</text>
</comment>
<organism evidence="10">
    <name type="scientific">Leptocylindrus danicus</name>
    <dbReference type="NCBI Taxonomy" id="163516"/>
    <lineage>
        <taxon>Eukaryota</taxon>
        <taxon>Sar</taxon>
        <taxon>Stramenopiles</taxon>
        <taxon>Ochrophyta</taxon>
        <taxon>Bacillariophyta</taxon>
        <taxon>Coscinodiscophyceae</taxon>
        <taxon>Chaetocerotophycidae</taxon>
        <taxon>Leptocylindrales</taxon>
        <taxon>Leptocylindraceae</taxon>
        <taxon>Leptocylindrus</taxon>
    </lineage>
</organism>
<dbReference type="GO" id="GO:0016020">
    <property type="term" value="C:membrane"/>
    <property type="evidence" value="ECO:0007669"/>
    <property type="project" value="InterPro"/>
</dbReference>
<keyword evidence="8" id="KW-0148">Chlorophyll</keyword>
<accession>A0A7S2P3R6</accession>
<evidence type="ECO:0000256" key="2">
    <source>
        <dbReference type="ARBA" id="ARBA00004229"/>
    </source>
</evidence>
<feature type="binding site" evidence="8">
    <location>
        <position position="74"/>
    </location>
    <ligand>
        <name>chlorophyll a</name>
        <dbReference type="ChEBI" id="CHEBI:58416"/>
        <label>1</label>
    </ligand>
</feature>
<evidence type="ECO:0000256" key="1">
    <source>
        <dbReference type="ARBA" id="ARBA00004022"/>
    </source>
</evidence>
<name>A0A7S2P3R6_9STRA</name>
<evidence type="ECO:0000256" key="6">
    <source>
        <dbReference type="ARBA" id="ARBA00022640"/>
    </source>
</evidence>
<evidence type="ECO:0000313" key="10">
    <source>
        <dbReference type="EMBL" id="CAD9574257.1"/>
    </source>
</evidence>
<comment type="function">
    <text evidence="1">The light-harvesting complex (LHC) functions as a light receptor, it captures and delivers excitation energy to photosystems with which it is closely associated. Energy is transferred from the carotenoid and chlorophyll C (or B) to chlorophyll A and the photosynthetic reaction centers where it is used to synthesize ATP and reducing power.</text>
</comment>
<gene>
    <name evidence="10" type="ORF">LDAN0321_LOCUS8441</name>
</gene>
<feature type="signal peptide" evidence="9">
    <location>
        <begin position="1"/>
        <end position="16"/>
    </location>
</feature>
<evidence type="ECO:0000256" key="8">
    <source>
        <dbReference type="PIRSR" id="PIRSR601344-1"/>
    </source>
</evidence>
<evidence type="ECO:0000256" key="4">
    <source>
        <dbReference type="ARBA" id="ARBA00022528"/>
    </source>
</evidence>
<feature type="binding site" description="axial binding residue" evidence="8">
    <location>
        <position position="79"/>
    </location>
    <ligand>
        <name>chlorophyll b</name>
        <dbReference type="ChEBI" id="CHEBI:61721"/>
        <label>1</label>
    </ligand>
    <ligandPart>
        <name>Mg</name>
        <dbReference type="ChEBI" id="CHEBI:25107"/>
    </ligandPart>
</feature>